<keyword evidence="1" id="KW-0175">Coiled coil</keyword>
<proteinExistence type="predicted"/>
<name>A0A8I1FWQ4_9PSED</name>
<organism evidence="4 5">
    <name type="scientific">Pseudomonas psychrophila</name>
    <dbReference type="NCBI Taxonomy" id="122355"/>
    <lineage>
        <taxon>Bacteria</taxon>
        <taxon>Pseudomonadati</taxon>
        <taxon>Pseudomonadota</taxon>
        <taxon>Gammaproteobacteria</taxon>
        <taxon>Pseudomonadales</taxon>
        <taxon>Pseudomonadaceae</taxon>
        <taxon>Pseudomonas</taxon>
    </lineage>
</organism>
<feature type="transmembrane region" description="Helical" evidence="2">
    <location>
        <begin position="186"/>
        <end position="206"/>
    </location>
</feature>
<accession>A0A8I1FWQ4</accession>
<dbReference type="EMBL" id="JAEKCZ010000016">
    <property type="protein sequence ID" value="MBJ2258341.1"/>
    <property type="molecule type" value="Genomic_DNA"/>
</dbReference>
<keyword evidence="3" id="KW-0732">Signal</keyword>
<evidence type="ECO:0000313" key="4">
    <source>
        <dbReference type="EMBL" id="MBJ2258341.1"/>
    </source>
</evidence>
<keyword evidence="2" id="KW-0812">Transmembrane</keyword>
<gene>
    <name evidence="4" type="ORF">JFT45_17690</name>
</gene>
<dbReference type="PROSITE" id="PS51257">
    <property type="entry name" value="PROKAR_LIPOPROTEIN"/>
    <property type="match status" value="1"/>
</dbReference>
<comment type="caution">
    <text evidence="4">The sequence shown here is derived from an EMBL/GenBank/DDBJ whole genome shotgun (WGS) entry which is preliminary data.</text>
</comment>
<evidence type="ECO:0000256" key="3">
    <source>
        <dbReference type="SAM" id="SignalP"/>
    </source>
</evidence>
<keyword evidence="2" id="KW-1133">Transmembrane helix</keyword>
<feature type="chain" id="PRO_5034219045" description="Lipoprotein" evidence="3">
    <location>
        <begin position="23"/>
        <end position="211"/>
    </location>
</feature>
<evidence type="ECO:0000256" key="2">
    <source>
        <dbReference type="SAM" id="Phobius"/>
    </source>
</evidence>
<protein>
    <recommendedName>
        <fullName evidence="6">Lipoprotein</fullName>
    </recommendedName>
</protein>
<dbReference type="Proteomes" id="UP000658390">
    <property type="component" value="Unassembled WGS sequence"/>
</dbReference>
<evidence type="ECO:0008006" key="6">
    <source>
        <dbReference type="Google" id="ProtNLM"/>
    </source>
</evidence>
<sequence>MNRTLCVALSLTIIASSLTACSTPSTKAHIRGPFVYGYTLYKPLSSEELNTLTNTGYETFQGARVFQRDDGYGGEINVYLDSLNRPSVINKDSHVFTSEDECESDLKAQMKNLQQDIDSYNSTIDQLVREGDKARGRYVSVSQQPCLVRHGDQAEHYRYTLSVSKREKPASSTSDLGKKIDEAYTGAWVTVFVVVLAPFALIGAVLSKAID</sequence>
<dbReference type="RefSeq" id="WP_198822567.1">
    <property type="nucleotide sequence ID" value="NZ_JAEKCZ010000016.1"/>
</dbReference>
<dbReference type="AlphaFoldDB" id="A0A8I1FWQ4"/>
<evidence type="ECO:0000313" key="5">
    <source>
        <dbReference type="Proteomes" id="UP000658390"/>
    </source>
</evidence>
<keyword evidence="2" id="KW-0472">Membrane</keyword>
<evidence type="ECO:0000256" key="1">
    <source>
        <dbReference type="SAM" id="Coils"/>
    </source>
</evidence>
<feature type="coiled-coil region" evidence="1">
    <location>
        <begin position="103"/>
        <end position="130"/>
    </location>
</feature>
<feature type="signal peptide" evidence="3">
    <location>
        <begin position="1"/>
        <end position="22"/>
    </location>
</feature>
<reference evidence="4" key="1">
    <citation type="submission" date="2020-12" db="EMBL/GenBank/DDBJ databases">
        <title>Antibiotic resistance and phylogeny of Pseudomonas spp. isolated over three decades from chicken meat in the Norwegian food chain.</title>
        <authorList>
            <person name="Moen B."/>
        </authorList>
    </citation>
    <scope>NUCLEOTIDE SEQUENCE</scope>
    <source>
        <strain evidence="4">MF6762</strain>
    </source>
</reference>